<dbReference type="Proteomes" id="UP000078200">
    <property type="component" value="Unassembled WGS sequence"/>
</dbReference>
<dbReference type="STRING" id="7395.A0A1A9V2M1"/>
<dbReference type="InterPro" id="IPR035368">
    <property type="entry name" value="Nrap_D3"/>
</dbReference>
<dbReference type="AlphaFoldDB" id="A0A1A9V2M1"/>
<proteinExistence type="predicted"/>
<feature type="domain" description="Nucleoporin Nup133/Nup155-like N-terminal" evidence="5">
    <location>
        <begin position="198"/>
        <end position="249"/>
    </location>
</feature>
<feature type="compositionally biased region" description="Polar residues" evidence="4">
    <location>
        <begin position="182"/>
        <end position="199"/>
    </location>
</feature>
<keyword evidence="3" id="KW-0539">Nucleus</keyword>
<feature type="compositionally biased region" description="Basic and acidic residues" evidence="4">
    <location>
        <begin position="109"/>
        <end position="126"/>
    </location>
</feature>
<feature type="domain" description="Nrap protein" evidence="6">
    <location>
        <begin position="19"/>
        <end position="50"/>
    </location>
</feature>
<name>A0A1A9V2M1_GLOAU</name>
<dbReference type="InterPro" id="IPR014908">
    <property type="entry name" value="Nucleoporin_Nup133/Nup155_N"/>
</dbReference>
<dbReference type="Pfam" id="PF08801">
    <property type="entry name" value="Nucleoporin_N"/>
    <property type="match status" value="1"/>
</dbReference>
<sequence length="259" mass="29440">MRKVNIALNRVLVKSIQNVEEEASEFRKFWCDKPQLRRFQDGTITEAVVLALARVPLSSHLNTVLLLSVFTGVFGLDRFVRLGYSNNQIMSEAKKEANRNMNKRLRRYLEAGERRNIRPSFHDRLGRRSTPRPRSPENPRGRKGRRPRPATQPGKPKGAQRQSPPAPPTQPGKPKDPRVTFGDSTKTISSPSRNMPSRPTFQKMQLMNKPIFILGTGNVAINVVQSSNDGRIFLEGHNDNRYEIAYQNQLSIETPLAFV</sequence>
<evidence type="ECO:0000256" key="3">
    <source>
        <dbReference type="ARBA" id="ARBA00023242"/>
    </source>
</evidence>
<keyword evidence="2" id="KW-0813">Transport</keyword>
<evidence type="ECO:0000256" key="1">
    <source>
        <dbReference type="ARBA" id="ARBA00004123"/>
    </source>
</evidence>
<evidence type="ECO:0000259" key="5">
    <source>
        <dbReference type="Pfam" id="PF08801"/>
    </source>
</evidence>
<dbReference type="VEuPathDB" id="VectorBase:GAUT023763"/>
<feature type="region of interest" description="Disordered" evidence="4">
    <location>
        <begin position="109"/>
        <end position="199"/>
    </location>
</feature>
<comment type="subcellular location">
    <subcellularLocation>
        <location evidence="1">Nucleus</location>
    </subcellularLocation>
</comment>
<evidence type="ECO:0000313" key="8">
    <source>
        <dbReference type="Proteomes" id="UP000078200"/>
    </source>
</evidence>
<evidence type="ECO:0000256" key="2">
    <source>
        <dbReference type="ARBA" id="ARBA00022448"/>
    </source>
</evidence>
<keyword evidence="8" id="KW-1185">Reference proteome</keyword>
<accession>A0A1A9V2M1</accession>
<evidence type="ECO:0000259" key="6">
    <source>
        <dbReference type="Pfam" id="PF17404"/>
    </source>
</evidence>
<evidence type="ECO:0000313" key="7">
    <source>
        <dbReference type="EnsemblMetazoa" id="GAUT023763-PA"/>
    </source>
</evidence>
<organism evidence="7 8">
    <name type="scientific">Glossina austeni</name>
    <name type="common">Savannah tsetse fly</name>
    <dbReference type="NCBI Taxonomy" id="7395"/>
    <lineage>
        <taxon>Eukaryota</taxon>
        <taxon>Metazoa</taxon>
        <taxon>Ecdysozoa</taxon>
        <taxon>Arthropoda</taxon>
        <taxon>Hexapoda</taxon>
        <taxon>Insecta</taxon>
        <taxon>Pterygota</taxon>
        <taxon>Neoptera</taxon>
        <taxon>Endopterygota</taxon>
        <taxon>Diptera</taxon>
        <taxon>Brachycera</taxon>
        <taxon>Muscomorpha</taxon>
        <taxon>Hippoboscoidea</taxon>
        <taxon>Glossinidae</taxon>
        <taxon>Glossina</taxon>
    </lineage>
</organism>
<dbReference type="Pfam" id="PF17404">
    <property type="entry name" value="Nrap_D3"/>
    <property type="match status" value="1"/>
</dbReference>
<protein>
    <submittedName>
        <fullName evidence="7">Nucleolar protein 6</fullName>
    </submittedName>
</protein>
<reference evidence="7" key="1">
    <citation type="submission" date="2020-05" db="UniProtKB">
        <authorList>
            <consortium name="EnsemblMetazoa"/>
        </authorList>
    </citation>
    <scope>IDENTIFICATION</scope>
    <source>
        <strain evidence="7">TTRI</strain>
    </source>
</reference>
<dbReference type="EnsemblMetazoa" id="GAUT023763-RA">
    <property type="protein sequence ID" value="GAUT023763-PA"/>
    <property type="gene ID" value="GAUT023763"/>
</dbReference>
<evidence type="ECO:0000256" key="4">
    <source>
        <dbReference type="SAM" id="MobiDB-lite"/>
    </source>
</evidence>
<dbReference type="GO" id="GO:0005635">
    <property type="term" value="C:nuclear envelope"/>
    <property type="evidence" value="ECO:0007669"/>
    <property type="project" value="UniProtKB-ARBA"/>
</dbReference>